<dbReference type="GO" id="GO:0005886">
    <property type="term" value="C:plasma membrane"/>
    <property type="evidence" value="ECO:0007669"/>
    <property type="project" value="UniProtKB-SubCell"/>
</dbReference>
<keyword evidence="8 15" id="KW-0675">Receptor</keyword>
<dbReference type="GO" id="GO:0050906">
    <property type="term" value="P:detection of stimulus involved in sensory perception"/>
    <property type="evidence" value="ECO:0007669"/>
    <property type="project" value="UniProtKB-ARBA"/>
</dbReference>
<evidence type="ECO:0000256" key="3">
    <source>
        <dbReference type="ARBA" id="ARBA00022475"/>
    </source>
</evidence>
<comment type="subcellular location">
    <subcellularLocation>
        <location evidence="1">Cell membrane</location>
        <topology evidence="1">Multi-pass membrane protein</topology>
    </subcellularLocation>
</comment>
<evidence type="ECO:0000256" key="7">
    <source>
        <dbReference type="ARBA" id="ARBA00023136"/>
    </source>
</evidence>
<evidence type="ECO:0000256" key="10">
    <source>
        <dbReference type="ARBA" id="ARBA00023286"/>
    </source>
</evidence>
<keyword evidence="4 12" id="KW-0812">Transmembrane</keyword>
<evidence type="ECO:0000256" key="8">
    <source>
        <dbReference type="ARBA" id="ARBA00023170"/>
    </source>
</evidence>
<reference evidence="15" key="2">
    <citation type="submission" date="2023-04" db="EMBL/GenBank/DDBJ databases">
        <authorList>
            <person name="Bu L."/>
            <person name="Lu L."/>
            <person name="Laidemitt M.R."/>
            <person name="Zhang S.M."/>
            <person name="Mutuku M."/>
            <person name="Mkoji G."/>
            <person name="Steinauer M."/>
            <person name="Loker E.S."/>
        </authorList>
    </citation>
    <scope>NUCLEOTIDE SEQUENCE</scope>
    <source>
        <strain evidence="15">KasaAsao</strain>
        <tissue evidence="15">Whole Snail</tissue>
    </source>
</reference>
<feature type="transmembrane region" description="Helical" evidence="12">
    <location>
        <begin position="680"/>
        <end position="702"/>
    </location>
</feature>
<sequence>MFITLFYLSQSTVIEAHSSVSSAMYQQNSILVKSQISEYSENEVWSSLTEMGGAVLRHVMSYRHEKMADQTVAVMFEKFTRQQATILSNFISSENPKQTFVYFEIDDVNLDRTFQNLKRMKTRLDLVLLLAQNETLVHAIFDHVMSTTTFYWTALVHVTEWLIITNSSIATLINSAMPMPDFVTIVLLLGDKNIPVQQKSRIETLVEVINLELRYSDLRSNTNLSASGFCWTHDFITHNHDKLKNLEVSTEIGKSRFGTNVANQISTHVRKSGKLYLRSKRSILDGVHLKVSLFVFPDGQVKMVEERKEGNRTVVDGFYVKMLQLLQEGLGFTYDVILVNDSGFHGSVDQNDHANGIVGQLARREAAFTVMPMVVSESRLKVKDFLLVTPVREYYKVIYKLPEPGSALDTSYVDIIQSDLALTFLMGPLLIMAFIGAFLHVTSRSCTLANPQPCYFSALKELYFYPDHFCFETKVYASQSGRVLKATWGVFWLILSSAYSAYLTTTFAVKAKEMQINSYEALAEVQGYDIGVHASMNHLIAQVQNNSLDQTMEALSAKLRALNQSNPMTFSDNVTYHMDRVKRGGYVFLTMGLVPGLMEGDATTSDTLLRSSEMPESMSRINTGVATDVFFKEDLYIYLLKIKEYRILEKLHRDLFKPKAIVRATKASDESSVSIKKIELLIYAVLACLGISLGLLLIEVLVGKPLPEKDTLQWCIKQ</sequence>
<evidence type="ECO:0000256" key="5">
    <source>
        <dbReference type="ARBA" id="ARBA00022989"/>
    </source>
</evidence>
<keyword evidence="7 12" id="KW-0472">Membrane</keyword>
<dbReference type="Proteomes" id="UP001233172">
    <property type="component" value="Unassembled WGS sequence"/>
</dbReference>
<dbReference type="InterPro" id="IPR052192">
    <property type="entry name" value="Insect_Ionotropic_Sensory_Rcpt"/>
</dbReference>
<evidence type="ECO:0000256" key="6">
    <source>
        <dbReference type="ARBA" id="ARBA00023065"/>
    </source>
</evidence>
<evidence type="ECO:0000259" key="14">
    <source>
        <dbReference type="Pfam" id="PF10613"/>
    </source>
</evidence>
<reference evidence="15" key="1">
    <citation type="journal article" date="2023" name="PLoS Negl. Trop. Dis.">
        <title>A genome sequence for Biomphalaria pfeifferi, the major vector snail for the human-infecting parasite Schistosoma mansoni.</title>
        <authorList>
            <person name="Bu L."/>
            <person name="Lu L."/>
            <person name="Laidemitt M.R."/>
            <person name="Zhang S.M."/>
            <person name="Mutuku M."/>
            <person name="Mkoji G."/>
            <person name="Steinauer M."/>
            <person name="Loker E.S."/>
        </authorList>
    </citation>
    <scope>NUCLEOTIDE SEQUENCE</scope>
    <source>
        <strain evidence="15">KasaAsao</strain>
    </source>
</reference>
<evidence type="ECO:0000256" key="11">
    <source>
        <dbReference type="ARBA" id="ARBA00023303"/>
    </source>
</evidence>
<keyword evidence="11" id="KW-0407">Ion channel</keyword>
<dbReference type="Pfam" id="PF00060">
    <property type="entry name" value="Lig_chan"/>
    <property type="match status" value="1"/>
</dbReference>
<evidence type="ECO:0000256" key="4">
    <source>
        <dbReference type="ARBA" id="ARBA00022692"/>
    </source>
</evidence>
<dbReference type="InterPro" id="IPR019594">
    <property type="entry name" value="Glu/Gly-bd"/>
</dbReference>
<dbReference type="AlphaFoldDB" id="A0AAD8F4J9"/>
<dbReference type="Gene3D" id="3.40.190.10">
    <property type="entry name" value="Periplasmic binding protein-like II"/>
    <property type="match status" value="1"/>
</dbReference>
<organism evidence="15 16">
    <name type="scientific">Biomphalaria pfeifferi</name>
    <name type="common">Bloodfluke planorb</name>
    <name type="synonym">Freshwater snail</name>
    <dbReference type="NCBI Taxonomy" id="112525"/>
    <lineage>
        <taxon>Eukaryota</taxon>
        <taxon>Metazoa</taxon>
        <taxon>Spiralia</taxon>
        <taxon>Lophotrochozoa</taxon>
        <taxon>Mollusca</taxon>
        <taxon>Gastropoda</taxon>
        <taxon>Heterobranchia</taxon>
        <taxon>Euthyneura</taxon>
        <taxon>Panpulmonata</taxon>
        <taxon>Hygrophila</taxon>
        <taxon>Lymnaeoidea</taxon>
        <taxon>Planorbidae</taxon>
        <taxon>Biomphalaria</taxon>
    </lineage>
</organism>
<comment type="caution">
    <text evidence="15">The sequence shown here is derived from an EMBL/GenBank/DDBJ whole genome shotgun (WGS) entry which is preliminary data.</text>
</comment>
<keyword evidence="5 12" id="KW-1133">Transmembrane helix</keyword>
<evidence type="ECO:0000313" key="16">
    <source>
        <dbReference type="Proteomes" id="UP001233172"/>
    </source>
</evidence>
<evidence type="ECO:0000256" key="12">
    <source>
        <dbReference type="SAM" id="Phobius"/>
    </source>
</evidence>
<keyword evidence="2" id="KW-0813">Transport</keyword>
<keyword evidence="6" id="KW-0406">Ion transport</keyword>
<gene>
    <name evidence="15" type="ORF">Bpfe_019061</name>
</gene>
<protein>
    <submittedName>
        <fullName evidence="15">Glutamate receptor-like isoform X2</fullName>
    </submittedName>
</protein>
<keyword evidence="3" id="KW-1003">Cell membrane</keyword>
<proteinExistence type="predicted"/>
<name>A0AAD8F4J9_BIOPF</name>
<dbReference type="SUPFAM" id="SSF53850">
    <property type="entry name" value="Periplasmic binding protein-like II"/>
    <property type="match status" value="1"/>
</dbReference>
<keyword evidence="16" id="KW-1185">Reference proteome</keyword>
<dbReference type="Pfam" id="PF10613">
    <property type="entry name" value="Lig_chan-Glu_bd"/>
    <property type="match status" value="1"/>
</dbReference>
<evidence type="ECO:0000256" key="2">
    <source>
        <dbReference type="ARBA" id="ARBA00022448"/>
    </source>
</evidence>
<dbReference type="PANTHER" id="PTHR42643">
    <property type="entry name" value="IONOTROPIC RECEPTOR 20A-RELATED"/>
    <property type="match status" value="1"/>
</dbReference>
<dbReference type="InterPro" id="IPR001320">
    <property type="entry name" value="Iontro_rcpt_C"/>
</dbReference>
<evidence type="ECO:0000256" key="1">
    <source>
        <dbReference type="ARBA" id="ARBA00004651"/>
    </source>
</evidence>
<dbReference type="EMBL" id="JASAOG010000103">
    <property type="protein sequence ID" value="KAK0051482.1"/>
    <property type="molecule type" value="Genomic_DNA"/>
</dbReference>
<dbReference type="PANTHER" id="PTHR42643:SF24">
    <property type="entry name" value="IONOTROPIC RECEPTOR 60A"/>
    <property type="match status" value="1"/>
</dbReference>
<dbReference type="Gene3D" id="1.10.287.70">
    <property type="match status" value="1"/>
</dbReference>
<evidence type="ECO:0000256" key="9">
    <source>
        <dbReference type="ARBA" id="ARBA00023180"/>
    </source>
</evidence>
<feature type="domain" description="Ionotropic glutamate receptor L-glutamate and glycine-binding" evidence="14">
    <location>
        <begin position="305"/>
        <end position="385"/>
    </location>
</feature>
<dbReference type="GO" id="GO:0015276">
    <property type="term" value="F:ligand-gated monoatomic ion channel activity"/>
    <property type="evidence" value="ECO:0007669"/>
    <property type="project" value="InterPro"/>
</dbReference>
<feature type="domain" description="Ionotropic glutamate receptor C-terminal" evidence="13">
    <location>
        <begin position="432"/>
        <end position="599"/>
    </location>
</feature>
<keyword evidence="9" id="KW-0325">Glycoprotein</keyword>
<accession>A0AAD8F4J9</accession>
<evidence type="ECO:0000259" key="13">
    <source>
        <dbReference type="Pfam" id="PF00060"/>
    </source>
</evidence>
<feature type="transmembrane region" description="Helical" evidence="12">
    <location>
        <begin position="420"/>
        <end position="441"/>
    </location>
</feature>
<keyword evidence="10" id="KW-1071">Ligand-gated ion channel</keyword>
<evidence type="ECO:0000313" key="15">
    <source>
        <dbReference type="EMBL" id="KAK0051482.1"/>
    </source>
</evidence>